<accession>A0A3L7J3B6</accession>
<evidence type="ECO:0000256" key="3">
    <source>
        <dbReference type="SAM" id="SignalP"/>
    </source>
</evidence>
<comment type="similarity">
    <text evidence="1">Belongs to the transglycosylase Slt family.</text>
</comment>
<proteinExistence type="inferred from homology"/>
<dbReference type="Proteomes" id="UP000281094">
    <property type="component" value="Unassembled WGS sequence"/>
</dbReference>
<dbReference type="Pfam" id="PF01464">
    <property type="entry name" value="SLT"/>
    <property type="match status" value="1"/>
</dbReference>
<protein>
    <submittedName>
        <fullName evidence="5">Lytic transglycosylase domain-containing protein</fullName>
    </submittedName>
</protein>
<reference evidence="5 6" key="1">
    <citation type="submission" date="2018-10" db="EMBL/GenBank/DDBJ databases">
        <title>Notoacmeibacter sp. M2BS9Y-3-1, whole genome shotgun sequence.</title>
        <authorList>
            <person name="Tuo L."/>
        </authorList>
    </citation>
    <scope>NUCLEOTIDE SEQUENCE [LARGE SCALE GENOMIC DNA]</scope>
    <source>
        <strain evidence="5 6">M2BS9Y-3-1</strain>
    </source>
</reference>
<feature type="domain" description="Transglycosylase SLT" evidence="4">
    <location>
        <begin position="155"/>
        <end position="251"/>
    </location>
</feature>
<dbReference type="Gene3D" id="1.10.530.10">
    <property type="match status" value="1"/>
</dbReference>
<dbReference type="RefSeq" id="WP_121646748.1">
    <property type="nucleotide sequence ID" value="NZ_RCWN01000003.1"/>
</dbReference>
<dbReference type="CDD" id="cd00254">
    <property type="entry name" value="LT-like"/>
    <property type="match status" value="1"/>
</dbReference>
<organism evidence="5 6">
    <name type="scientific">Notoacmeibacter ruber</name>
    <dbReference type="NCBI Taxonomy" id="2670375"/>
    <lineage>
        <taxon>Bacteria</taxon>
        <taxon>Pseudomonadati</taxon>
        <taxon>Pseudomonadota</taxon>
        <taxon>Alphaproteobacteria</taxon>
        <taxon>Hyphomicrobiales</taxon>
        <taxon>Notoacmeibacteraceae</taxon>
        <taxon>Notoacmeibacter</taxon>
    </lineage>
</organism>
<dbReference type="PANTHER" id="PTHR37423">
    <property type="entry name" value="SOLUBLE LYTIC MUREIN TRANSGLYCOSYLASE-RELATED"/>
    <property type="match status" value="1"/>
</dbReference>
<dbReference type="AlphaFoldDB" id="A0A3L7J3B6"/>
<dbReference type="InterPro" id="IPR023346">
    <property type="entry name" value="Lysozyme-like_dom_sf"/>
</dbReference>
<feature type="signal peptide" evidence="3">
    <location>
        <begin position="1"/>
        <end position="20"/>
    </location>
</feature>
<evidence type="ECO:0000259" key="4">
    <source>
        <dbReference type="Pfam" id="PF01464"/>
    </source>
</evidence>
<dbReference type="SUPFAM" id="SSF53955">
    <property type="entry name" value="Lysozyme-like"/>
    <property type="match status" value="1"/>
</dbReference>
<dbReference type="InterPro" id="IPR008258">
    <property type="entry name" value="Transglycosylase_SLT_dom_1"/>
</dbReference>
<dbReference type="EMBL" id="RCWN01000003">
    <property type="protein sequence ID" value="RLQ84959.1"/>
    <property type="molecule type" value="Genomic_DNA"/>
</dbReference>
<sequence length="381" mass="40620">MNRAATFFLSCIALALPVAAFGQGVPVTDTQQHIQREAIIGQADADLTIQKDKFLKAQRLLEIQQEQLDELKSIHSALTLGDTNVAGTIDAIEAGTSEETAAETLYATEDSNPGAPQMFGDASGTVEELIIKVAKETHGLAGVGKAGLSVVQWRCLLQALIWQESRFSIGAKSPVGAFGLTQIMPGTASDLGIFPGYYDSPYLQVTGGARYLAKMLNMFGGNVIHALAGYNAGPGNVQKYGGVPPFKETQHYVQVIPERYNHYLATVGGIDALGTIEPGLLANSNVSLTGAGASYYANNALASLKAMAERTISIIERIETTSDVHEALSLNTLARAELGRAIAMWARLQSVNIQPLSAEQIATAAAMAAERRYMDFTLEDL</sequence>
<gene>
    <name evidence="5" type="ORF">D8780_15330</name>
</gene>
<evidence type="ECO:0000313" key="5">
    <source>
        <dbReference type="EMBL" id="RLQ84959.1"/>
    </source>
</evidence>
<evidence type="ECO:0000256" key="1">
    <source>
        <dbReference type="ARBA" id="ARBA00007734"/>
    </source>
</evidence>
<keyword evidence="3" id="KW-0732">Signal</keyword>
<evidence type="ECO:0000256" key="2">
    <source>
        <dbReference type="ARBA" id="ARBA00009387"/>
    </source>
</evidence>
<dbReference type="PANTHER" id="PTHR37423:SF2">
    <property type="entry name" value="MEMBRANE-BOUND LYTIC MUREIN TRANSGLYCOSYLASE C"/>
    <property type="match status" value="1"/>
</dbReference>
<feature type="chain" id="PRO_5018095763" evidence="3">
    <location>
        <begin position="21"/>
        <end position="381"/>
    </location>
</feature>
<name>A0A3L7J3B6_9HYPH</name>
<keyword evidence="6" id="KW-1185">Reference proteome</keyword>
<evidence type="ECO:0000313" key="6">
    <source>
        <dbReference type="Proteomes" id="UP000281094"/>
    </source>
</evidence>
<comment type="similarity">
    <text evidence="2">Belongs to the virb1 family.</text>
</comment>
<comment type="caution">
    <text evidence="5">The sequence shown here is derived from an EMBL/GenBank/DDBJ whole genome shotgun (WGS) entry which is preliminary data.</text>
</comment>